<keyword evidence="3" id="KW-1185">Reference proteome</keyword>
<evidence type="ECO:0000256" key="1">
    <source>
        <dbReference type="SAM" id="SignalP"/>
    </source>
</evidence>
<feature type="chain" id="PRO_5040170581" evidence="1">
    <location>
        <begin position="22"/>
        <end position="66"/>
    </location>
</feature>
<dbReference type="EMBL" id="MU151386">
    <property type="protein sequence ID" value="KAF9444313.1"/>
    <property type="molecule type" value="Genomic_DNA"/>
</dbReference>
<protein>
    <submittedName>
        <fullName evidence="2">Uncharacterized protein</fullName>
    </submittedName>
</protein>
<organism evidence="2 3">
    <name type="scientific">Macrolepiota fuliginosa MF-IS2</name>
    <dbReference type="NCBI Taxonomy" id="1400762"/>
    <lineage>
        <taxon>Eukaryota</taxon>
        <taxon>Fungi</taxon>
        <taxon>Dikarya</taxon>
        <taxon>Basidiomycota</taxon>
        <taxon>Agaricomycotina</taxon>
        <taxon>Agaricomycetes</taxon>
        <taxon>Agaricomycetidae</taxon>
        <taxon>Agaricales</taxon>
        <taxon>Agaricineae</taxon>
        <taxon>Agaricaceae</taxon>
        <taxon>Macrolepiota</taxon>
    </lineage>
</organism>
<keyword evidence="1" id="KW-0732">Signal</keyword>
<feature type="signal peptide" evidence="1">
    <location>
        <begin position="1"/>
        <end position="21"/>
    </location>
</feature>
<evidence type="ECO:0000313" key="2">
    <source>
        <dbReference type="EMBL" id="KAF9444313.1"/>
    </source>
</evidence>
<sequence>MRFSIPSLVVVGVYFITAAEAGVAAPTFPTTATALIPRAEATPAEVAAPTFLTSVTALTPRAEATP</sequence>
<reference evidence="2" key="1">
    <citation type="submission" date="2020-11" db="EMBL/GenBank/DDBJ databases">
        <authorList>
            <consortium name="DOE Joint Genome Institute"/>
            <person name="Ahrendt S."/>
            <person name="Riley R."/>
            <person name="Andreopoulos W."/>
            <person name="Labutti K."/>
            <person name="Pangilinan J."/>
            <person name="Ruiz-Duenas F.J."/>
            <person name="Barrasa J.M."/>
            <person name="Sanchez-Garcia M."/>
            <person name="Camarero S."/>
            <person name="Miyauchi S."/>
            <person name="Serrano A."/>
            <person name="Linde D."/>
            <person name="Babiker R."/>
            <person name="Drula E."/>
            <person name="Ayuso-Fernandez I."/>
            <person name="Pacheco R."/>
            <person name="Padilla G."/>
            <person name="Ferreira P."/>
            <person name="Barriuso J."/>
            <person name="Kellner H."/>
            <person name="Castanera R."/>
            <person name="Alfaro M."/>
            <person name="Ramirez L."/>
            <person name="Pisabarro A.G."/>
            <person name="Kuo A."/>
            <person name="Tritt A."/>
            <person name="Lipzen A."/>
            <person name="He G."/>
            <person name="Yan M."/>
            <person name="Ng V."/>
            <person name="Cullen D."/>
            <person name="Martin F."/>
            <person name="Rosso M.-N."/>
            <person name="Henrissat B."/>
            <person name="Hibbett D."/>
            <person name="Martinez A.T."/>
            <person name="Grigoriev I.V."/>
        </authorList>
    </citation>
    <scope>NUCLEOTIDE SEQUENCE</scope>
    <source>
        <strain evidence="2">MF-IS2</strain>
    </source>
</reference>
<proteinExistence type="predicted"/>
<gene>
    <name evidence="2" type="ORF">P691DRAFT_807554</name>
</gene>
<accession>A0A9P5X4G4</accession>
<dbReference type="Proteomes" id="UP000807342">
    <property type="component" value="Unassembled WGS sequence"/>
</dbReference>
<comment type="caution">
    <text evidence="2">The sequence shown here is derived from an EMBL/GenBank/DDBJ whole genome shotgun (WGS) entry which is preliminary data.</text>
</comment>
<dbReference type="AlphaFoldDB" id="A0A9P5X4G4"/>
<name>A0A9P5X4G4_9AGAR</name>
<evidence type="ECO:0000313" key="3">
    <source>
        <dbReference type="Proteomes" id="UP000807342"/>
    </source>
</evidence>